<feature type="region of interest" description="Disordered" evidence="6">
    <location>
        <begin position="53"/>
        <end position="75"/>
    </location>
</feature>
<dbReference type="InterPro" id="IPR036390">
    <property type="entry name" value="WH_DNA-bd_sf"/>
</dbReference>
<feature type="domain" description="HSF-type DNA-binding" evidence="7">
    <location>
        <begin position="1"/>
        <end position="52"/>
    </location>
</feature>
<feature type="region of interest" description="Disordered" evidence="6">
    <location>
        <begin position="377"/>
        <end position="397"/>
    </location>
</feature>
<evidence type="ECO:0000256" key="3">
    <source>
        <dbReference type="ARBA" id="ARBA00023125"/>
    </source>
</evidence>
<evidence type="ECO:0000256" key="2">
    <source>
        <dbReference type="ARBA" id="ARBA00006403"/>
    </source>
</evidence>
<dbReference type="Pfam" id="PF00447">
    <property type="entry name" value="HSF_DNA-bind"/>
    <property type="match status" value="1"/>
</dbReference>
<name>A0A7M7MD74_VARDE</name>
<evidence type="ECO:0000256" key="4">
    <source>
        <dbReference type="ARBA" id="ARBA00023242"/>
    </source>
</evidence>
<protein>
    <recommendedName>
        <fullName evidence="7">HSF-type DNA-binding domain-containing protein</fullName>
    </recommendedName>
</protein>
<accession>A0A7M7MD74</accession>
<feature type="compositionally biased region" description="Gly residues" evidence="6">
    <location>
        <begin position="61"/>
        <end position="75"/>
    </location>
</feature>
<dbReference type="SUPFAM" id="SSF46785">
    <property type="entry name" value="Winged helix' DNA-binding domain"/>
    <property type="match status" value="1"/>
</dbReference>
<dbReference type="OrthoDB" id="60033at2759"/>
<dbReference type="PANTHER" id="PTHR10015">
    <property type="entry name" value="HEAT SHOCK TRANSCRIPTION FACTOR"/>
    <property type="match status" value="1"/>
</dbReference>
<comment type="similarity">
    <text evidence="2 5">Belongs to the HSF family.</text>
</comment>
<evidence type="ECO:0000256" key="6">
    <source>
        <dbReference type="SAM" id="MobiDB-lite"/>
    </source>
</evidence>
<evidence type="ECO:0000259" key="7">
    <source>
        <dbReference type="SMART" id="SM00415"/>
    </source>
</evidence>
<dbReference type="InterPro" id="IPR000232">
    <property type="entry name" value="HSF_DNA-bd"/>
</dbReference>
<sequence length="577" mass="61583">MASFIRQLNMYGFRKMVNIDSGGLKGTKDDIEFYHNFFVRDQESMLEFIKRKATSHTRTGPGNGNTAGTNASGGGDELRNELVRELLTDVNQIQGKQEQLDSQLIMMKRENEALWREVAFLRRKHREQQQIVEKLIRFLVTLVHQARGGPKDNNISMKRKHTLMIDEGGKVRKTFQGPVRSKAMPTDSGITEIDCEDEPIVKDVTNDHNSPVAVRTGNGLGIISTQAMESSKDSKQLRVSQGKVMPSTQMEMLITSPASIDTALCDAADEVQLCDNLFDSDIVLSPSLADAQLPADTDSTAPSTALVLNEPSSTAVATARTANAAVKSTASTASGDTAGRTIDANLEDVLNVPFEEEEVISSSPPPSLSVLNTPVVEWSDSEPGPSRTSVNASGNNGKGMEVAIQNPLKVSNAADVDGKLTAVSQNGGLPKAAVLLPPAVGRGNGTGVLGGLAGHLKSAAGSTSETTDQHFAGPPTGKPHVVNEKYTESLSEHCDGVETELDWLQDQIVAGGLNIDSSTLLGLFSTDDMLPNLTSDVTNVGGSSGGNNSQVVTYQTPSFLDLISPDEPVDESEVKLK</sequence>
<reference evidence="8" key="1">
    <citation type="submission" date="2021-01" db="UniProtKB">
        <authorList>
            <consortium name="EnsemblMetazoa"/>
        </authorList>
    </citation>
    <scope>IDENTIFICATION</scope>
</reference>
<dbReference type="GO" id="GO:0003700">
    <property type="term" value="F:DNA-binding transcription factor activity"/>
    <property type="evidence" value="ECO:0007669"/>
    <property type="project" value="InterPro"/>
</dbReference>
<dbReference type="InterPro" id="IPR036388">
    <property type="entry name" value="WH-like_DNA-bd_sf"/>
</dbReference>
<feature type="compositionally biased region" description="Polar residues" evidence="6">
    <location>
        <begin position="386"/>
        <end position="395"/>
    </location>
</feature>
<dbReference type="PANTHER" id="PTHR10015:SF427">
    <property type="entry name" value="HEAT SHOCK FACTOR PROTEIN"/>
    <property type="match status" value="1"/>
</dbReference>
<dbReference type="KEGG" id="vde:111253098"/>
<dbReference type="AlphaFoldDB" id="A0A7M7MD74"/>
<dbReference type="FunCoup" id="A0A7M7MD74">
    <property type="interactions" value="113"/>
</dbReference>
<comment type="subcellular location">
    <subcellularLocation>
        <location evidence="1">Nucleus</location>
    </subcellularLocation>
</comment>
<dbReference type="RefSeq" id="XP_022667751.1">
    <property type="nucleotide sequence ID" value="XM_022812016.1"/>
</dbReference>
<dbReference type="SMART" id="SM00415">
    <property type="entry name" value="HSF"/>
    <property type="match status" value="1"/>
</dbReference>
<keyword evidence="4" id="KW-0539">Nucleus</keyword>
<dbReference type="EnsemblMetazoa" id="XM_022812016">
    <property type="protein sequence ID" value="XP_022667751"/>
    <property type="gene ID" value="LOC111253098"/>
</dbReference>
<proteinExistence type="inferred from homology"/>
<dbReference type="InParanoid" id="A0A7M7MD74"/>
<dbReference type="CTD" id="37068"/>
<evidence type="ECO:0000313" key="8">
    <source>
        <dbReference type="EnsemblMetazoa" id="XP_022667751"/>
    </source>
</evidence>
<dbReference type="GeneID" id="111253098"/>
<dbReference type="Gene3D" id="1.10.10.10">
    <property type="entry name" value="Winged helix-like DNA-binding domain superfamily/Winged helix DNA-binding domain"/>
    <property type="match status" value="1"/>
</dbReference>
<evidence type="ECO:0000313" key="9">
    <source>
        <dbReference type="Proteomes" id="UP000594260"/>
    </source>
</evidence>
<feature type="region of interest" description="Disordered" evidence="6">
    <location>
        <begin position="459"/>
        <end position="479"/>
    </location>
</feature>
<dbReference type="Proteomes" id="UP000594260">
    <property type="component" value="Unplaced"/>
</dbReference>
<dbReference type="GO" id="GO:0043565">
    <property type="term" value="F:sequence-specific DNA binding"/>
    <property type="evidence" value="ECO:0007669"/>
    <property type="project" value="InterPro"/>
</dbReference>
<keyword evidence="3" id="KW-0238">DNA-binding</keyword>
<dbReference type="GO" id="GO:0005634">
    <property type="term" value="C:nucleus"/>
    <property type="evidence" value="ECO:0007669"/>
    <property type="project" value="UniProtKB-SubCell"/>
</dbReference>
<organism evidence="8 9">
    <name type="scientific">Varroa destructor</name>
    <name type="common">Honeybee mite</name>
    <dbReference type="NCBI Taxonomy" id="109461"/>
    <lineage>
        <taxon>Eukaryota</taxon>
        <taxon>Metazoa</taxon>
        <taxon>Ecdysozoa</taxon>
        <taxon>Arthropoda</taxon>
        <taxon>Chelicerata</taxon>
        <taxon>Arachnida</taxon>
        <taxon>Acari</taxon>
        <taxon>Parasitiformes</taxon>
        <taxon>Mesostigmata</taxon>
        <taxon>Gamasina</taxon>
        <taxon>Dermanyssoidea</taxon>
        <taxon>Varroidae</taxon>
        <taxon>Varroa</taxon>
    </lineage>
</organism>
<keyword evidence="9" id="KW-1185">Reference proteome</keyword>
<evidence type="ECO:0000256" key="1">
    <source>
        <dbReference type="ARBA" id="ARBA00004123"/>
    </source>
</evidence>
<evidence type="ECO:0000256" key="5">
    <source>
        <dbReference type="RuleBase" id="RU004020"/>
    </source>
</evidence>